<dbReference type="NCBIfam" id="TIGR00527">
    <property type="entry name" value="gcvH"/>
    <property type="match status" value="1"/>
</dbReference>
<evidence type="ECO:0000256" key="1">
    <source>
        <dbReference type="ARBA" id="ARBA00009249"/>
    </source>
</evidence>
<dbReference type="GO" id="GO:0005960">
    <property type="term" value="C:glycine cleavage complex"/>
    <property type="evidence" value="ECO:0007669"/>
    <property type="project" value="UniProtKB-UniRule"/>
</dbReference>
<sequence>MVLINRVFSTLLKCQQFRQGVVSSLNIARLSTTSTCFSAAKKFTDKHEWVVIDGKVGTVGISHYAQDSLGDIVYAQLPDVGTDFSIMDECGALESVKAASELYCPLSGKVTEKNTAVENTPALINQSCYEKGWLFKLELTKPEELNGLMDEPAYEKFLKAQHEE</sequence>
<evidence type="ECO:0000313" key="8">
    <source>
        <dbReference type="Proteomes" id="UP000198287"/>
    </source>
</evidence>
<comment type="caution">
    <text evidence="7">The sequence shown here is derived from an EMBL/GenBank/DDBJ whole genome shotgun (WGS) entry which is preliminary data.</text>
</comment>
<evidence type="ECO:0000256" key="5">
    <source>
        <dbReference type="RuleBase" id="RU364055"/>
    </source>
</evidence>
<gene>
    <name evidence="7" type="ORF">Fcan01_02101</name>
</gene>
<dbReference type="EMBL" id="LNIX01000001">
    <property type="protein sequence ID" value="OXA64159.1"/>
    <property type="molecule type" value="Genomic_DNA"/>
</dbReference>
<feature type="domain" description="Lipoyl-binding" evidence="6">
    <location>
        <begin position="56"/>
        <end position="138"/>
    </location>
</feature>
<reference evidence="7 8" key="1">
    <citation type="submission" date="2015-12" db="EMBL/GenBank/DDBJ databases">
        <title>The genome of Folsomia candida.</title>
        <authorList>
            <person name="Faddeeva A."/>
            <person name="Derks M.F."/>
            <person name="Anvar Y."/>
            <person name="Smit S."/>
            <person name="Van Straalen N."/>
            <person name="Roelofs D."/>
        </authorList>
    </citation>
    <scope>NUCLEOTIDE SEQUENCE [LARGE SCALE GENOMIC DNA]</scope>
    <source>
        <strain evidence="7 8">VU population</strain>
        <tissue evidence="7">Whole body</tissue>
    </source>
</reference>
<protein>
    <recommendedName>
        <fullName evidence="5">Glycine cleavage system H protein</fullName>
    </recommendedName>
</protein>
<dbReference type="HAMAP" id="MF_00272">
    <property type="entry name" value="GcvH"/>
    <property type="match status" value="1"/>
</dbReference>
<dbReference type="PANTHER" id="PTHR11715:SF3">
    <property type="entry name" value="GLYCINE CLEAVAGE SYSTEM H PROTEIN-RELATED"/>
    <property type="match status" value="1"/>
</dbReference>
<keyword evidence="5" id="KW-0496">Mitochondrion</keyword>
<accession>A0A226F2Z4</accession>
<dbReference type="InterPro" id="IPR002930">
    <property type="entry name" value="GCV_H"/>
</dbReference>
<dbReference type="AlphaFoldDB" id="A0A226F2Z4"/>
<evidence type="ECO:0000259" key="6">
    <source>
        <dbReference type="PROSITE" id="PS50968"/>
    </source>
</evidence>
<organism evidence="7 8">
    <name type="scientific">Folsomia candida</name>
    <name type="common">Springtail</name>
    <dbReference type="NCBI Taxonomy" id="158441"/>
    <lineage>
        <taxon>Eukaryota</taxon>
        <taxon>Metazoa</taxon>
        <taxon>Ecdysozoa</taxon>
        <taxon>Arthropoda</taxon>
        <taxon>Hexapoda</taxon>
        <taxon>Collembola</taxon>
        <taxon>Entomobryomorpha</taxon>
        <taxon>Isotomoidea</taxon>
        <taxon>Isotomidae</taxon>
        <taxon>Proisotominae</taxon>
        <taxon>Folsomia</taxon>
    </lineage>
</organism>
<dbReference type="Pfam" id="PF01597">
    <property type="entry name" value="GCV_H"/>
    <property type="match status" value="1"/>
</dbReference>
<feature type="modified residue" description="N6-lipoyllysine" evidence="4">
    <location>
        <position position="97"/>
    </location>
</feature>
<dbReference type="Gene3D" id="2.40.50.100">
    <property type="match status" value="1"/>
</dbReference>
<keyword evidence="3 5" id="KW-0809">Transit peptide</keyword>
<dbReference type="InterPro" id="IPR011053">
    <property type="entry name" value="Single_hybrid_motif"/>
</dbReference>
<evidence type="ECO:0000256" key="2">
    <source>
        <dbReference type="ARBA" id="ARBA00022823"/>
    </source>
</evidence>
<name>A0A226F2Z4_FOLCA</name>
<dbReference type="PROSITE" id="PS00189">
    <property type="entry name" value="LIPOYL"/>
    <property type="match status" value="1"/>
</dbReference>
<dbReference type="InterPro" id="IPR017453">
    <property type="entry name" value="GCV_H_sub"/>
</dbReference>
<evidence type="ECO:0000256" key="4">
    <source>
        <dbReference type="PIRSR" id="PIRSR617453-50"/>
    </source>
</evidence>
<dbReference type="GO" id="GO:0019464">
    <property type="term" value="P:glycine decarboxylation via glycine cleavage system"/>
    <property type="evidence" value="ECO:0007669"/>
    <property type="project" value="UniProtKB-UniRule"/>
</dbReference>
<dbReference type="GO" id="GO:0009249">
    <property type="term" value="P:protein lipoylation"/>
    <property type="evidence" value="ECO:0007669"/>
    <property type="project" value="TreeGrafter"/>
</dbReference>
<dbReference type="PROSITE" id="PS50968">
    <property type="entry name" value="BIOTINYL_LIPOYL"/>
    <property type="match status" value="1"/>
</dbReference>
<keyword evidence="8" id="KW-1185">Reference proteome</keyword>
<dbReference type="STRING" id="158441.A0A226F2Z4"/>
<dbReference type="InterPro" id="IPR033753">
    <property type="entry name" value="GCV_H/Fam206"/>
</dbReference>
<comment type="cofactor">
    <cofactor evidence="5">
        <name>(R)-lipoate</name>
        <dbReference type="ChEBI" id="CHEBI:83088"/>
    </cofactor>
    <text evidence="5">Binds 1 lipoyl cofactor covalently.</text>
</comment>
<proteinExistence type="inferred from homology"/>
<dbReference type="NCBIfam" id="NF002270">
    <property type="entry name" value="PRK01202.1"/>
    <property type="match status" value="1"/>
</dbReference>
<dbReference type="PANTHER" id="PTHR11715">
    <property type="entry name" value="GLYCINE CLEAVAGE SYSTEM H PROTEIN"/>
    <property type="match status" value="1"/>
</dbReference>
<comment type="subunit">
    <text evidence="5">The glycine cleavage system is composed of four proteins: P, T, L and H.</text>
</comment>
<dbReference type="SUPFAM" id="SSF51230">
    <property type="entry name" value="Single hybrid motif"/>
    <property type="match status" value="1"/>
</dbReference>
<dbReference type="InterPro" id="IPR000089">
    <property type="entry name" value="Biotin_lipoyl"/>
</dbReference>
<dbReference type="OMA" id="KEHEWIR"/>
<evidence type="ECO:0000256" key="3">
    <source>
        <dbReference type="ARBA" id="ARBA00022946"/>
    </source>
</evidence>
<evidence type="ECO:0000313" key="7">
    <source>
        <dbReference type="EMBL" id="OXA64159.1"/>
    </source>
</evidence>
<dbReference type="Proteomes" id="UP000198287">
    <property type="component" value="Unassembled WGS sequence"/>
</dbReference>
<dbReference type="CDD" id="cd06848">
    <property type="entry name" value="GCS_H"/>
    <property type="match status" value="1"/>
</dbReference>
<comment type="function">
    <text evidence="5">The H protein shuttles the methylamine group of glycine from the P protein to the T protein.</text>
</comment>
<comment type="subcellular location">
    <subcellularLocation>
        <location evidence="5">Mitochondrion</location>
    </subcellularLocation>
</comment>
<keyword evidence="2 4" id="KW-0450">Lipoyl</keyword>
<dbReference type="InterPro" id="IPR003016">
    <property type="entry name" value="2-oxoA_DH_lipoyl-BS"/>
</dbReference>
<dbReference type="GO" id="GO:0005739">
    <property type="term" value="C:mitochondrion"/>
    <property type="evidence" value="ECO:0007669"/>
    <property type="project" value="UniProtKB-SubCell"/>
</dbReference>
<comment type="similarity">
    <text evidence="1 5">Belongs to the GcvH family.</text>
</comment>
<dbReference type="OrthoDB" id="10264154at2759"/>